<evidence type="ECO:0000313" key="2">
    <source>
        <dbReference type="Proteomes" id="UP001501509"/>
    </source>
</evidence>
<comment type="caution">
    <text evidence="1">The sequence shown here is derived from an EMBL/GenBank/DDBJ whole genome shotgun (WGS) entry which is preliminary data.</text>
</comment>
<dbReference type="EMBL" id="BAAATD010000005">
    <property type="protein sequence ID" value="GAA2603580.1"/>
    <property type="molecule type" value="Genomic_DNA"/>
</dbReference>
<protein>
    <submittedName>
        <fullName evidence="1">Uncharacterized protein</fullName>
    </submittedName>
</protein>
<gene>
    <name evidence="1" type="ORF">GCM10010411_42120</name>
</gene>
<accession>A0ABP6C9B0</accession>
<organism evidence="1 2">
    <name type="scientific">Actinomadura fulvescens</name>
    <dbReference type="NCBI Taxonomy" id="46160"/>
    <lineage>
        <taxon>Bacteria</taxon>
        <taxon>Bacillati</taxon>
        <taxon>Actinomycetota</taxon>
        <taxon>Actinomycetes</taxon>
        <taxon>Streptosporangiales</taxon>
        <taxon>Thermomonosporaceae</taxon>
        <taxon>Actinomadura</taxon>
    </lineage>
</organism>
<sequence>MANGIVLPPCLAVQGREEPADRGVHEIGELPGVPTGADLTSALPGLDRRRQRVEPPLQIPPQHGDDSRIVRAQLDGRVDHEAADRIVRVRAAFTATLAGA</sequence>
<proteinExistence type="predicted"/>
<keyword evidence="2" id="KW-1185">Reference proteome</keyword>
<reference evidence="2" key="1">
    <citation type="journal article" date="2019" name="Int. J. Syst. Evol. Microbiol.">
        <title>The Global Catalogue of Microorganisms (GCM) 10K type strain sequencing project: providing services to taxonomists for standard genome sequencing and annotation.</title>
        <authorList>
            <consortium name="The Broad Institute Genomics Platform"/>
            <consortium name="The Broad Institute Genome Sequencing Center for Infectious Disease"/>
            <person name="Wu L."/>
            <person name="Ma J."/>
        </authorList>
    </citation>
    <scope>NUCLEOTIDE SEQUENCE [LARGE SCALE GENOMIC DNA]</scope>
    <source>
        <strain evidence="2">JCM 6833</strain>
    </source>
</reference>
<name>A0ABP6C9B0_9ACTN</name>
<evidence type="ECO:0000313" key="1">
    <source>
        <dbReference type="EMBL" id="GAA2603580.1"/>
    </source>
</evidence>
<dbReference type="Proteomes" id="UP001501509">
    <property type="component" value="Unassembled WGS sequence"/>
</dbReference>